<evidence type="ECO:0000256" key="7">
    <source>
        <dbReference type="RuleBase" id="RU369025"/>
    </source>
</evidence>
<evidence type="ECO:0000256" key="4">
    <source>
        <dbReference type="ARBA" id="ARBA00022692"/>
    </source>
</evidence>
<keyword evidence="10" id="KW-1185">Reference proteome</keyword>
<dbReference type="Gene3D" id="2.30.30.60">
    <property type="match status" value="1"/>
</dbReference>
<keyword evidence="7" id="KW-0813">Transport</keyword>
<evidence type="ECO:0000313" key="10">
    <source>
        <dbReference type="Proteomes" id="UP000755654"/>
    </source>
</evidence>
<dbReference type="SUPFAM" id="SSF82689">
    <property type="entry name" value="Mechanosensitive channel protein MscS (YggB), C-terminal domain"/>
    <property type="match status" value="1"/>
</dbReference>
<dbReference type="SUPFAM" id="SSF82861">
    <property type="entry name" value="Mechanosensitive channel protein MscS (YggB), transmembrane region"/>
    <property type="match status" value="1"/>
</dbReference>
<organism evidence="9 10">
    <name type="scientific">Acidithiobacillus sulfurivorans</name>
    <dbReference type="NCBI Taxonomy" id="1958756"/>
    <lineage>
        <taxon>Bacteria</taxon>
        <taxon>Pseudomonadati</taxon>
        <taxon>Pseudomonadota</taxon>
        <taxon>Acidithiobacillia</taxon>
        <taxon>Acidithiobacillales</taxon>
        <taxon>Acidithiobacillaceae</taxon>
        <taxon>Acidithiobacillus</taxon>
    </lineage>
</organism>
<comment type="subunit">
    <text evidence="7">Homoheptamer.</text>
</comment>
<evidence type="ECO:0000313" key="9">
    <source>
        <dbReference type="EMBL" id="MBU2760555.1"/>
    </source>
</evidence>
<keyword evidence="3" id="KW-1003">Cell membrane</keyword>
<proteinExistence type="inferred from homology"/>
<keyword evidence="4 7" id="KW-0812">Transmembrane</keyword>
<keyword evidence="5 7" id="KW-1133">Transmembrane helix</keyword>
<dbReference type="InterPro" id="IPR023408">
    <property type="entry name" value="MscS_beta-dom_sf"/>
</dbReference>
<gene>
    <name evidence="9" type="ORF">HAP95_10420</name>
</gene>
<dbReference type="InterPro" id="IPR011066">
    <property type="entry name" value="MscS_channel_C_sf"/>
</dbReference>
<dbReference type="Pfam" id="PF00924">
    <property type="entry name" value="MS_channel_2nd"/>
    <property type="match status" value="1"/>
</dbReference>
<dbReference type="Gene3D" id="1.10.287.1260">
    <property type="match status" value="1"/>
</dbReference>
<evidence type="ECO:0000256" key="6">
    <source>
        <dbReference type="ARBA" id="ARBA00023136"/>
    </source>
</evidence>
<dbReference type="PANTHER" id="PTHR30221:SF3">
    <property type="entry name" value="SMALL-CONDUCTANCE MECHANOSENSITIVE CHANNEL"/>
    <property type="match status" value="1"/>
</dbReference>
<feature type="transmembrane region" description="Helical" evidence="7">
    <location>
        <begin position="20"/>
        <end position="38"/>
    </location>
</feature>
<comment type="subcellular location">
    <subcellularLocation>
        <location evidence="7">Cell inner membrane</location>
        <topology evidence="7">Multi-pass membrane protein</topology>
    </subcellularLocation>
    <subcellularLocation>
        <location evidence="1">Cell membrane</location>
        <topology evidence="1">Multi-pass membrane protein</topology>
    </subcellularLocation>
</comment>
<comment type="function">
    <text evidence="7">Mechanosensitive channel that participates in the regulation of osmotic pressure changes within the cell, opening in response to stretch forces in the membrane lipid bilayer, without the need for other proteins. Contributes to normal resistance to hypoosmotic shock. Forms an ion channel of 1.0 nanosiemens conductance with a slight preference for anions.</text>
</comment>
<evidence type="ECO:0000256" key="5">
    <source>
        <dbReference type="ARBA" id="ARBA00022989"/>
    </source>
</evidence>
<name>A0ABS5ZZB7_9PROT</name>
<feature type="transmembrane region" description="Helical" evidence="7">
    <location>
        <begin position="58"/>
        <end position="80"/>
    </location>
</feature>
<evidence type="ECO:0000256" key="3">
    <source>
        <dbReference type="ARBA" id="ARBA00022475"/>
    </source>
</evidence>
<dbReference type="InterPro" id="IPR006685">
    <property type="entry name" value="MscS_channel_2nd"/>
</dbReference>
<evidence type="ECO:0000259" key="8">
    <source>
        <dbReference type="Pfam" id="PF00924"/>
    </source>
</evidence>
<dbReference type="Gene3D" id="3.30.70.100">
    <property type="match status" value="1"/>
</dbReference>
<accession>A0ABS5ZZB7</accession>
<feature type="domain" description="Mechanosensitive ion channel MscS" evidence="8">
    <location>
        <begin position="104"/>
        <end position="169"/>
    </location>
</feature>
<feature type="transmembrane region" description="Helical" evidence="7">
    <location>
        <begin position="86"/>
        <end position="117"/>
    </location>
</feature>
<evidence type="ECO:0000256" key="2">
    <source>
        <dbReference type="ARBA" id="ARBA00008017"/>
    </source>
</evidence>
<evidence type="ECO:0000256" key="1">
    <source>
        <dbReference type="ARBA" id="ARBA00004651"/>
    </source>
</evidence>
<dbReference type="RefSeq" id="WP_215884155.1">
    <property type="nucleotide sequence ID" value="NZ_JAAOMP010000121.1"/>
</dbReference>
<keyword evidence="7" id="KW-0997">Cell inner membrane</keyword>
<reference evidence="9 10" key="1">
    <citation type="journal article" date="2021" name="ISME J.">
        <title>Genomic evolution of the class Acidithiobacillia: deep-branching Proteobacteria living in extreme acidic conditions.</title>
        <authorList>
            <person name="Moya-Beltran A."/>
            <person name="Beard S."/>
            <person name="Rojas-Villalobos C."/>
            <person name="Issotta F."/>
            <person name="Gallardo Y."/>
            <person name="Ulloa R."/>
            <person name="Giaveno A."/>
            <person name="Degli Esposti M."/>
            <person name="Johnson D.B."/>
            <person name="Quatrini R."/>
        </authorList>
    </citation>
    <scope>NUCLEOTIDE SEQUENCE [LARGE SCALE GENOMIC DNA]</scope>
    <source>
        <strain evidence="9 10">RW2</strain>
    </source>
</reference>
<dbReference type="PANTHER" id="PTHR30221">
    <property type="entry name" value="SMALL-CONDUCTANCE MECHANOSENSITIVE CHANNEL"/>
    <property type="match status" value="1"/>
</dbReference>
<keyword evidence="7" id="KW-0406">Ion transport</keyword>
<comment type="caution">
    <text evidence="7">Lacks conserved residue(s) required for the propagation of feature annotation.</text>
</comment>
<keyword evidence="7" id="KW-0407">Ion channel</keyword>
<comment type="caution">
    <text evidence="9">The sequence shown here is derived from an EMBL/GenBank/DDBJ whole genome shotgun (WGS) entry which is preliminary data.</text>
</comment>
<comment type="similarity">
    <text evidence="2 7">Belongs to the MscS (TC 1.A.23) family.</text>
</comment>
<dbReference type="Proteomes" id="UP000755654">
    <property type="component" value="Unassembled WGS sequence"/>
</dbReference>
<dbReference type="InterPro" id="IPR045275">
    <property type="entry name" value="MscS_archaea/bacteria_type"/>
</dbReference>
<sequence length="274" mass="30401">MNLEHYWDLVIRYGTKAGMMIIAALILWIVGRLLIRLVDKLLKTVMDKQNIDPTLTRYAVNVVNVALNVALVVAILGYFGVQTTTFAALIAGAGVALGLAWSGLLANFAAGAFLIILRPYKVGDFVQINDTMGTVEEIGLFFTGINTLNNDRIYHGNAKVLGGTIENYSSNAYRRVELKCQLASDVDHVHASELLRQNLAKIPNVLSDPAPLVEIFEFTDIGPKLAVFPFCNNAHYWQVYWDTNRVIRETMIQGGFPYGLAKQVWIDQQGTPKV</sequence>
<protein>
    <recommendedName>
        <fullName evidence="7">Small-conductance mechanosensitive channel</fullName>
    </recommendedName>
</protein>
<dbReference type="InterPro" id="IPR010920">
    <property type="entry name" value="LSM_dom_sf"/>
</dbReference>
<dbReference type="InterPro" id="IPR011014">
    <property type="entry name" value="MscS_channel_TM-2"/>
</dbReference>
<keyword evidence="6 7" id="KW-0472">Membrane</keyword>
<dbReference type="EMBL" id="JAAOMP010000121">
    <property type="protein sequence ID" value="MBU2760555.1"/>
    <property type="molecule type" value="Genomic_DNA"/>
</dbReference>
<dbReference type="SUPFAM" id="SSF50182">
    <property type="entry name" value="Sm-like ribonucleoproteins"/>
    <property type="match status" value="1"/>
</dbReference>